<evidence type="ECO:0000313" key="3">
    <source>
        <dbReference type="Proteomes" id="UP000703661"/>
    </source>
</evidence>
<comment type="caution">
    <text evidence="2">The sequence shown here is derived from an EMBL/GenBank/DDBJ whole genome shotgun (WGS) entry which is preliminary data.</text>
</comment>
<name>A0A9P6N100_9FUNG</name>
<dbReference type="Proteomes" id="UP000703661">
    <property type="component" value="Unassembled WGS sequence"/>
</dbReference>
<feature type="region of interest" description="Disordered" evidence="1">
    <location>
        <begin position="1"/>
        <end position="71"/>
    </location>
</feature>
<dbReference type="EMBL" id="JAAAID010000178">
    <property type="protein sequence ID" value="KAG0021098.1"/>
    <property type="molecule type" value="Genomic_DNA"/>
</dbReference>
<keyword evidence="3" id="KW-1185">Reference proteome</keyword>
<gene>
    <name evidence="2" type="ORF">BGZ80_003031</name>
</gene>
<feature type="compositionally biased region" description="Polar residues" evidence="1">
    <location>
        <begin position="27"/>
        <end position="38"/>
    </location>
</feature>
<feature type="compositionally biased region" description="Polar residues" evidence="1">
    <location>
        <begin position="1"/>
        <end position="10"/>
    </location>
</feature>
<proteinExistence type="predicted"/>
<dbReference type="AlphaFoldDB" id="A0A9P6N100"/>
<organism evidence="2 3">
    <name type="scientific">Entomortierella chlamydospora</name>
    <dbReference type="NCBI Taxonomy" id="101097"/>
    <lineage>
        <taxon>Eukaryota</taxon>
        <taxon>Fungi</taxon>
        <taxon>Fungi incertae sedis</taxon>
        <taxon>Mucoromycota</taxon>
        <taxon>Mortierellomycotina</taxon>
        <taxon>Mortierellomycetes</taxon>
        <taxon>Mortierellales</taxon>
        <taxon>Mortierellaceae</taxon>
        <taxon>Entomortierella</taxon>
    </lineage>
</organism>
<evidence type="ECO:0000256" key="1">
    <source>
        <dbReference type="SAM" id="MobiDB-lite"/>
    </source>
</evidence>
<reference evidence="2" key="1">
    <citation type="journal article" date="2020" name="Fungal Divers.">
        <title>Resolving the Mortierellaceae phylogeny through synthesis of multi-gene phylogenetics and phylogenomics.</title>
        <authorList>
            <person name="Vandepol N."/>
            <person name="Liber J."/>
            <person name="Desiro A."/>
            <person name="Na H."/>
            <person name="Kennedy M."/>
            <person name="Barry K."/>
            <person name="Grigoriev I.V."/>
            <person name="Miller A.N."/>
            <person name="O'Donnell K."/>
            <person name="Stajich J.E."/>
            <person name="Bonito G."/>
        </authorList>
    </citation>
    <scope>NUCLEOTIDE SEQUENCE</scope>
    <source>
        <strain evidence="2">NRRL 2769</strain>
    </source>
</reference>
<protein>
    <submittedName>
        <fullName evidence="2">Uncharacterized protein</fullName>
    </submittedName>
</protein>
<accession>A0A9P6N100</accession>
<evidence type="ECO:0000313" key="2">
    <source>
        <dbReference type="EMBL" id="KAG0021098.1"/>
    </source>
</evidence>
<sequence length="135" mass="15231">MSTQANNQGADASKNAPRQSDTRVHPQENSTSFTTTDASGYPDKHDGLIAHSTPTVIQDPHEHHKHNQTSKRVQWGHTFHNVLHDKSNVPFYNTLHHKHRHEDHSHGEKPVLGHSISGQLRNHKFPIGTLVEITE</sequence>